<feature type="compositionally biased region" description="Basic and acidic residues" evidence="1">
    <location>
        <begin position="335"/>
        <end position="349"/>
    </location>
</feature>
<dbReference type="OrthoDB" id="4336304at2"/>
<keyword evidence="2" id="KW-0732">Signal</keyword>
<keyword evidence="4" id="KW-1185">Reference proteome</keyword>
<name>A0A542YUG2_9MICO</name>
<sequence>MTKPPSVLATLLSTLLTGLLTALLALGGTGAAWAAGEADAPTGDELTWSVRPADNEHGTDRANYGYLLDPGAEITDAFVVTNASPQELTLAVYAADGYTTPSGHLDLQPADTPATDLGAWVTPDTDQLVLAPGESESVEFTLAVPEDAAPGDHPGGIVTSYVTGDETGTVRLDRRLGSRIHVRVSGEQQVALAVSDLTVDQPFGANPIEPVTTTVRYTPTNTGNVRALGHETVTVSGPGGLAGTSAEVVVDEIMPGSSVTREVALEGTWPLLRGLGRGRRGAGGGSRPAGPAGAGVGRCLGGPVGRPRGRPRPPGPERVARGPPGGEEAGPEGRGPGREIRQRHGLDSARHRRIVRFG</sequence>
<evidence type="ECO:0000256" key="1">
    <source>
        <dbReference type="SAM" id="MobiDB-lite"/>
    </source>
</evidence>
<feature type="compositionally biased region" description="Gly residues" evidence="1">
    <location>
        <begin position="323"/>
        <end position="334"/>
    </location>
</feature>
<dbReference type="InterPro" id="IPR013783">
    <property type="entry name" value="Ig-like_fold"/>
</dbReference>
<feature type="signal peptide" evidence="2">
    <location>
        <begin position="1"/>
        <end position="34"/>
    </location>
</feature>
<organism evidence="3 4">
    <name type="scientific">Ornithinicoccus hortensis</name>
    <dbReference type="NCBI Taxonomy" id="82346"/>
    <lineage>
        <taxon>Bacteria</taxon>
        <taxon>Bacillati</taxon>
        <taxon>Actinomycetota</taxon>
        <taxon>Actinomycetes</taxon>
        <taxon>Micrococcales</taxon>
        <taxon>Intrasporangiaceae</taxon>
        <taxon>Ornithinicoccus</taxon>
    </lineage>
</organism>
<feature type="compositionally biased region" description="Gly residues" evidence="1">
    <location>
        <begin position="281"/>
        <end position="304"/>
    </location>
</feature>
<reference evidence="3 4" key="1">
    <citation type="submission" date="2019-06" db="EMBL/GenBank/DDBJ databases">
        <title>Sequencing the genomes of 1000 actinobacteria strains.</title>
        <authorList>
            <person name="Klenk H.-P."/>
        </authorList>
    </citation>
    <scope>NUCLEOTIDE SEQUENCE [LARGE SCALE GENOMIC DNA]</scope>
    <source>
        <strain evidence="3 4">DSM 12335</strain>
    </source>
</reference>
<evidence type="ECO:0000313" key="3">
    <source>
        <dbReference type="EMBL" id="TQL51726.1"/>
    </source>
</evidence>
<evidence type="ECO:0000256" key="2">
    <source>
        <dbReference type="SAM" id="SignalP"/>
    </source>
</evidence>
<feature type="region of interest" description="Disordered" evidence="1">
    <location>
        <begin position="273"/>
        <end position="358"/>
    </location>
</feature>
<dbReference type="EMBL" id="VFOP01000001">
    <property type="protein sequence ID" value="TQL51726.1"/>
    <property type="molecule type" value="Genomic_DNA"/>
</dbReference>
<proteinExistence type="predicted"/>
<protein>
    <submittedName>
        <fullName evidence="3">Uncharacterized protein DUF916</fullName>
    </submittedName>
</protein>
<gene>
    <name evidence="3" type="ORF">FB467_2880</name>
</gene>
<dbReference type="AlphaFoldDB" id="A0A542YUG2"/>
<evidence type="ECO:0000313" key="4">
    <source>
        <dbReference type="Proteomes" id="UP000319516"/>
    </source>
</evidence>
<dbReference type="RefSeq" id="WP_141785687.1">
    <property type="nucleotide sequence ID" value="NZ_BAAAIK010000001.1"/>
</dbReference>
<dbReference type="Proteomes" id="UP000319516">
    <property type="component" value="Unassembled WGS sequence"/>
</dbReference>
<accession>A0A542YUG2</accession>
<dbReference type="GO" id="GO:0005975">
    <property type="term" value="P:carbohydrate metabolic process"/>
    <property type="evidence" value="ECO:0007669"/>
    <property type="project" value="UniProtKB-ARBA"/>
</dbReference>
<feature type="chain" id="PRO_5022191406" evidence="2">
    <location>
        <begin position="35"/>
        <end position="358"/>
    </location>
</feature>
<dbReference type="Gene3D" id="2.60.40.10">
    <property type="entry name" value="Immunoglobulins"/>
    <property type="match status" value="1"/>
</dbReference>
<comment type="caution">
    <text evidence="3">The sequence shown here is derived from an EMBL/GenBank/DDBJ whole genome shotgun (WGS) entry which is preliminary data.</text>
</comment>